<dbReference type="GO" id="GO:0005975">
    <property type="term" value="P:carbohydrate metabolic process"/>
    <property type="evidence" value="ECO:0007669"/>
    <property type="project" value="InterPro"/>
</dbReference>
<dbReference type="AlphaFoldDB" id="A0A2N9GEK3"/>
<evidence type="ECO:0000256" key="11">
    <source>
        <dbReference type="ARBA" id="ARBA00023328"/>
    </source>
</evidence>
<evidence type="ECO:0000256" key="4">
    <source>
        <dbReference type="ARBA" id="ARBA00012708"/>
    </source>
</evidence>
<name>A0A2N9GEK3_FAGSY</name>
<evidence type="ECO:0000256" key="5">
    <source>
        <dbReference type="ARBA" id="ARBA00022454"/>
    </source>
</evidence>
<evidence type="ECO:0000256" key="1">
    <source>
        <dbReference type="ARBA" id="ARBA00004584"/>
    </source>
</evidence>
<accession>A0A2N9GEK3</accession>
<protein>
    <recommendedName>
        <fullName evidence="4">galactinol--sucrose galactosyltransferase</fullName>
        <ecNumber evidence="4">2.4.1.82</ecNumber>
    </recommendedName>
</protein>
<evidence type="ECO:0000259" key="14">
    <source>
        <dbReference type="Pfam" id="PF03800"/>
    </source>
</evidence>
<evidence type="ECO:0000256" key="12">
    <source>
        <dbReference type="ARBA" id="ARBA00049426"/>
    </source>
</evidence>
<dbReference type="Pfam" id="PF00295">
    <property type="entry name" value="Glyco_hydro_28"/>
    <property type="match status" value="1"/>
</dbReference>
<dbReference type="EC" id="2.4.1.82" evidence="4"/>
<evidence type="ECO:0000256" key="3">
    <source>
        <dbReference type="ARBA" id="ARBA00007240"/>
    </source>
</evidence>
<dbReference type="SUPFAM" id="SSF51445">
    <property type="entry name" value="(Trans)glycosidases"/>
    <property type="match status" value="1"/>
</dbReference>
<keyword evidence="8" id="KW-0175">Coiled coil</keyword>
<evidence type="ECO:0000256" key="7">
    <source>
        <dbReference type="ARBA" id="ARBA00022776"/>
    </source>
</evidence>
<dbReference type="EMBL" id="OIVN01001819">
    <property type="protein sequence ID" value="SPC97983.1"/>
    <property type="molecule type" value="Genomic_DNA"/>
</dbReference>
<dbReference type="GO" id="GO:0004650">
    <property type="term" value="F:polygalacturonase activity"/>
    <property type="evidence" value="ECO:0007669"/>
    <property type="project" value="InterPro"/>
</dbReference>
<feature type="domain" description="Kinetochore protein Nuf2 N-terminal" evidence="14">
    <location>
        <begin position="33"/>
        <end position="107"/>
    </location>
</feature>
<dbReference type="Gene3D" id="1.10.418.60">
    <property type="entry name" value="Ncd80 complex, Nuf2 subunit"/>
    <property type="match status" value="1"/>
</dbReference>
<keyword evidence="10" id="KW-0131">Cell cycle</keyword>
<dbReference type="InterPro" id="IPR011050">
    <property type="entry name" value="Pectin_lyase_fold/virulence"/>
</dbReference>
<dbReference type="Pfam" id="PF05691">
    <property type="entry name" value="Raffinose_syn"/>
    <property type="match status" value="1"/>
</dbReference>
<evidence type="ECO:0000313" key="15">
    <source>
        <dbReference type="EMBL" id="SPC97983.1"/>
    </source>
</evidence>
<keyword evidence="5" id="KW-0158">Chromosome</keyword>
<organism evidence="15">
    <name type="scientific">Fagus sylvatica</name>
    <name type="common">Beechnut</name>
    <dbReference type="NCBI Taxonomy" id="28930"/>
    <lineage>
        <taxon>Eukaryota</taxon>
        <taxon>Viridiplantae</taxon>
        <taxon>Streptophyta</taxon>
        <taxon>Embryophyta</taxon>
        <taxon>Tracheophyta</taxon>
        <taxon>Spermatophyta</taxon>
        <taxon>Magnoliopsida</taxon>
        <taxon>eudicotyledons</taxon>
        <taxon>Gunneridae</taxon>
        <taxon>Pentapetalae</taxon>
        <taxon>rosids</taxon>
        <taxon>fabids</taxon>
        <taxon>Fagales</taxon>
        <taxon>Fagaceae</taxon>
        <taxon>Fagus</taxon>
    </lineage>
</organism>
<comment type="similarity">
    <text evidence="3">Belongs to the glycosyl hydrolases 36 family.</text>
</comment>
<keyword evidence="11" id="KW-0137">Centromere</keyword>
<dbReference type="InterPro" id="IPR038275">
    <property type="entry name" value="Nuf2_N_sf"/>
</dbReference>
<dbReference type="InterPro" id="IPR013785">
    <property type="entry name" value="Aldolase_TIM"/>
</dbReference>
<sequence length="556" mass="62824">MSIFITISHFSLSSLQTKTLKLLRTNLQCREEHGQLEFAALEHLENLEFHSDSTRIVKLYNRIKQVMASLDCPKSFTLKDLIKPDSDRTELFLSAILNFSLYRPSEQHGRRHGYLKATTDLSKYGFSAGWVEFGWVEGLTLTGGGTFDGQGAKAWPYNNCPTDSNCKLLPTIVASYFDNDSMFTSQLQDLRLRAKASPKLGGYKFLSLFRVKIWWMIPRVGKSGSEIPLETQMLLLEAREQSALHDKISSDTNYTENTFYILLLPVLEGQFRTSLQGTPANELQFCVESGDVNVQTSQSLEAVFINFGDNPFELLKNSIKILEKHKGTFSHIENKKIPAHLDWFGWCTWDAFYSKVSPQGIKEGLQSFLEGGCVPKFLIIDDGWQETVNEFCKEGLQADWWTSKKTVSSRASGSDNTCIDLHDFIDSIKDKYGLKFVYVWHALAGYWGGVLPSSETMKKYNSKIAYPIQSPGNTGNLRDIVTDILEKYGVGVIEPEKVFEFYNDLHSYLASCGVDGVKVDVQNLIETLGSGVGGRVSLTRCYQEALEQSIEEFFFF</sequence>
<comment type="similarity">
    <text evidence="13">Belongs to the glycosyl hydrolase 28 family.</text>
</comment>
<comment type="similarity">
    <text evidence="2">Belongs to the NUF2 family.</text>
</comment>
<dbReference type="PANTHER" id="PTHR31268">
    <property type="match status" value="1"/>
</dbReference>
<keyword evidence="6" id="KW-0132">Cell division</keyword>
<dbReference type="PANTHER" id="PTHR31268:SF10">
    <property type="entry name" value="GALACTINOL--SUCROSE GALACTOSYLTRANSFERASE"/>
    <property type="match status" value="1"/>
</dbReference>
<dbReference type="GO" id="GO:0031262">
    <property type="term" value="C:Ndc80 complex"/>
    <property type="evidence" value="ECO:0007669"/>
    <property type="project" value="InterPro"/>
</dbReference>
<reference evidence="15" key="1">
    <citation type="submission" date="2018-02" db="EMBL/GenBank/DDBJ databases">
        <authorList>
            <person name="Cohen D.B."/>
            <person name="Kent A.D."/>
        </authorList>
    </citation>
    <scope>NUCLEOTIDE SEQUENCE</scope>
</reference>
<gene>
    <name evidence="15" type="ORF">FSB_LOCUS25865</name>
</gene>
<proteinExistence type="inferred from homology"/>
<dbReference type="SUPFAM" id="SSF51126">
    <property type="entry name" value="Pectin lyase-like"/>
    <property type="match status" value="1"/>
</dbReference>
<dbReference type="InterPro" id="IPR017853">
    <property type="entry name" value="GH"/>
</dbReference>
<evidence type="ECO:0000256" key="8">
    <source>
        <dbReference type="ARBA" id="ARBA00023054"/>
    </source>
</evidence>
<dbReference type="InterPro" id="IPR000743">
    <property type="entry name" value="Glyco_hydro_28"/>
</dbReference>
<evidence type="ECO:0000256" key="2">
    <source>
        <dbReference type="ARBA" id="ARBA00005498"/>
    </source>
</evidence>
<keyword evidence="13" id="KW-0326">Glycosidase</keyword>
<evidence type="ECO:0000256" key="13">
    <source>
        <dbReference type="RuleBase" id="RU361169"/>
    </source>
</evidence>
<keyword evidence="13" id="KW-0378">Hydrolase</keyword>
<dbReference type="InterPro" id="IPR005549">
    <property type="entry name" value="Kinetochore_Nuf2_N"/>
</dbReference>
<dbReference type="GO" id="GO:0051301">
    <property type="term" value="P:cell division"/>
    <property type="evidence" value="ECO:0007669"/>
    <property type="project" value="UniProtKB-KW"/>
</dbReference>
<keyword evidence="7" id="KW-0498">Mitosis</keyword>
<evidence type="ECO:0000256" key="10">
    <source>
        <dbReference type="ARBA" id="ARBA00023306"/>
    </source>
</evidence>
<comment type="catalytic activity">
    <reaction evidence="12">
        <text>alpha-D-galactosyl-(1-&gt;3)-1D-myo-inositol + sucrose = raffinose + myo-inositol</text>
        <dbReference type="Rhea" id="RHEA:20161"/>
        <dbReference type="ChEBI" id="CHEBI:16634"/>
        <dbReference type="ChEBI" id="CHEBI:17268"/>
        <dbReference type="ChEBI" id="CHEBI:17505"/>
        <dbReference type="ChEBI" id="CHEBI:17992"/>
        <dbReference type="EC" id="2.4.1.82"/>
    </reaction>
</comment>
<evidence type="ECO:0000256" key="9">
    <source>
        <dbReference type="ARBA" id="ARBA00023277"/>
    </source>
</evidence>
<dbReference type="InterPro" id="IPR008811">
    <property type="entry name" value="Glycosyl_hydrolases_36"/>
</dbReference>
<keyword evidence="9" id="KW-0119">Carbohydrate metabolism</keyword>
<dbReference type="Gene3D" id="3.20.20.70">
    <property type="entry name" value="Aldolase class I"/>
    <property type="match status" value="1"/>
</dbReference>
<dbReference type="GO" id="GO:0047274">
    <property type="term" value="F:galactinol-sucrose galactosyltransferase activity"/>
    <property type="evidence" value="ECO:0007669"/>
    <property type="project" value="UniProtKB-EC"/>
</dbReference>
<comment type="subcellular location">
    <subcellularLocation>
        <location evidence="1">Chromosome</location>
        <location evidence="1">Centromere</location>
    </subcellularLocation>
</comment>
<dbReference type="Pfam" id="PF03800">
    <property type="entry name" value="Nuf2"/>
    <property type="match status" value="1"/>
</dbReference>
<evidence type="ECO:0000256" key="6">
    <source>
        <dbReference type="ARBA" id="ARBA00022618"/>
    </source>
</evidence>